<reference evidence="2 3" key="1">
    <citation type="journal article" date="2016" name="Int. J. Syst. Evol. Microbiol.">
        <title>Panacibacter ginsenosidivorans gen. nov., sp. nov., with ginsenoside converting activity isolated from soil of a ginseng field.</title>
        <authorList>
            <person name="Siddiqi M.Z."/>
            <person name="Muhammad Shafi S."/>
            <person name="Choi K.D."/>
            <person name="Im W.T."/>
        </authorList>
    </citation>
    <scope>NUCLEOTIDE SEQUENCE [LARGE SCALE GENOMIC DNA]</scope>
    <source>
        <strain evidence="2 3">Gsoil1550</strain>
    </source>
</reference>
<keyword evidence="3" id="KW-1185">Reference proteome</keyword>
<evidence type="ECO:0000313" key="2">
    <source>
        <dbReference type="EMBL" id="QEC66551.1"/>
    </source>
</evidence>
<dbReference type="AlphaFoldDB" id="A0A5B8V704"/>
<sequence>MKKFIIKYKGTILFYSILIIAFWFFKPYQNKFYLDADINAFKSKYYISMLLVVGLSLLIVFFVIAFLKLKNIKDSLILTLYSLFYIATLLFFGQDLILATVLFINRQFDKEQITKDYIVTSLAGNPIERNNFFLFDLESKRINSENKLIDKVYNAKLNTKDTINVKFEKGLFGINYLSGNMVVNK</sequence>
<proteinExistence type="predicted"/>
<dbReference type="Proteomes" id="UP000321533">
    <property type="component" value="Chromosome"/>
</dbReference>
<dbReference type="EMBL" id="CP042435">
    <property type="protein sequence ID" value="QEC66551.1"/>
    <property type="molecule type" value="Genomic_DNA"/>
</dbReference>
<feature type="transmembrane region" description="Helical" evidence="1">
    <location>
        <begin position="7"/>
        <end position="25"/>
    </location>
</feature>
<keyword evidence="1" id="KW-0472">Membrane</keyword>
<gene>
    <name evidence="2" type="ORF">FRZ67_04285</name>
</gene>
<name>A0A5B8V704_9BACT</name>
<evidence type="ECO:0000313" key="3">
    <source>
        <dbReference type="Proteomes" id="UP000321533"/>
    </source>
</evidence>
<keyword evidence="1" id="KW-1133">Transmembrane helix</keyword>
<protein>
    <submittedName>
        <fullName evidence="2">Uncharacterized protein</fullName>
    </submittedName>
</protein>
<feature type="transmembrane region" description="Helical" evidence="1">
    <location>
        <begin position="79"/>
        <end position="104"/>
    </location>
</feature>
<dbReference type="OrthoDB" id="1270546at2"/>
<dbReference type="KEGG" id="pgin:FRZ67_04285"/>
<evidence type="ECO:0000256" key="1">
    <source>
        <dbReference type="SAM" id="Phobius"/>
    </source>
</evidence>
<dbReference type="RefSeq" id="WP_147188351.1">
    <property type="nucleotide sequence ID" value="NZ_CP042435.1"/>
</dbReference>
<accession>A0A5B8V704</accession>
<organism evidence="2 3">
    <name type="scientific">Panacibacter ginsenosidivorans</name>
    <dbReference type="NCBI Taxonomy" id="1813871"/>
    <lineage>
        <taxon>Bacteria</taxon>
        <taxon>Pseudomonadati</taxon>
        <taxon>Bacteroidota</taxon>
        <taxon>Chitinophagia</taxon>
        <taxon>Chitinophagales</taxon>
        <taxon>Chitinophagaceae</taxon>
        <taxon>Panacibacter</taxon>
    </lineage>
</organism>
<feature type="transmembrane region" description="Helical" evidence="1">
    <location>
        <begin position="45"/>
        <end position="67"/>
    </location>
</feature>
<keyword evidence="1" id="KW-0812">Transmembrane</keyword>